<dbReference type="GO" id="GO:0006511">
    <property type="term" value="P:ubiquitin-dependent protein catabolic process"/>
    <property type="evidence" value="ECO:0007669"/>
    <property type="project" value="InterPro"/>
</dbReference>
<keyword evidence="5" id="KW-1185">Reference proteome</keyword>
<feature type="non-terminal residue" evidence="4">
    <location>
        <position position="1"/>
    </location>
</feature>
<keyword evidence="2" id="KW-0833">Ubl conjugation pathway</keyword>
<dbReference type="AlphaFoldDB" id="A0AA36D2M6"/>
<dbReference type="Gene3D" id="3.30.710.10">
    <property type="entry name" value="Potassium Channel Kv1.1, Chain A"/>
    <property type="match status" value="1"/>
</dbReference>
<comment type="similarity">
    <text evidence="1">Belongs to the SKP1 family.</text>
</comment>
<evidence type="ECO:0000313" key="5">
    <source>
        <dbReference type="Proteomes" id="UP001177023"/>
    </source>
</evidence>
<dbReference type="Pfam" id="PF03931">
    <property type="entry name" value="Skp1_POZ"/>
    <property type="match status" value="1"/>
</dbReference>
<dbReference type="SUPFAM" id="SSF81382">
    <property type="entry name" value="Skp1 dimerisation domain-like"/>
    <property type="match status" value="1"/>
</dbReference>
<dbReference type="InterPro" id="IPR016897">
    <property type="entry name" value="SKP1"/>
</dbReference>
<reference evidence="4" key="1">
    <citation type="submission" date="2023-06" db="EMBL/GenBank/DDBJ databases">
        <authorList>
            <person name="Delattre M."/>
        </authorList>
    </citation>
    <scope>NUCLEOTIDE SEQUENCE</scope>
    <source>
        <strain evidence="4">AF72</strain>
    </source>
</reference>
<dbReference type="InterPro" id="IPR011333">
    <property type="entry name" value="SKP1/BTB/POZ_sf"/>
</dbReference>
<evidence type="ECO:0000313" key="4">
    <source>
        <dbReference type="EMBL" id="CAJ0579913.1"/>
    </source>
</evidence>
<dbReference type="Proteomes" id="UP001177023">
    <property type="component" value="Unassembled WGS sequence"/>
</dbReference>
<name>A0AA36D2M6_9BILA</name>
<evidence type="ECO:0000256" key="2">
    <source>
        <dbReference type="ARBA" id="ARBA00022786"/>
    </source>
</evidence>
<gene>
    <name evidence="4" type="ORF">MSPICULIGERA_LOCUS18116</name>
</gene>
<dbReference type="SMART" id="SM00512">
    <property type="entry name" value="Skp1"/>
    <property type="match status" value="1"/>
</dbReference>
<dbReference type="EMBL" id="CATQJA010002657">
    <property type="protein sequence ID" value="CAJ0579913.1"/>
    <property type="molecule type" value="Genomic_DNA"/>
</dbReference>
<dbReference type="InterPro" id="IPR016073">
    <property type="entry name" value="Skp1_comp_POZ"/>
</dbReference>
<sequence>MTQHLPIKVTSSNREVFTIKYEVARLSGLITTVLQDLHYGEEEYDGQQPIPLPTINSAILIKVIAWCEYHKNDNTQAHRPSRELSAWDAEFMEIDHNTLFELFSAASYLEIKNLEDLTCRSIGNMMRGKTADEILAGLGVGAE</sequence>
<evidence type="ECO:0000256" key="1">
    <source>
        <dbReference type="ARBA" id="ARBA00009993"/>
    </source>
</evidence>
<feature type="domain" description="SKP1 component POZ" evidence="3">
    <location>
        <begin position="7"/>
        <end position="72"/>
    </location>
</feature>
<dbReference type="SUPFAM" id="SSF54695">
    <property type="entry name" value="POZ domain"/>
    <property type="match status" value="1"/>
</dbReference>
<dbReference type="InterPro" id="IPR036296">
    <property type="entry name" value="SKP1-like_dim_sf"/>
</dbReference>
<organism evidence="4 5">
    <name type="scientific">Mesorhabditis spiculigera</name>
    <dbReference type="NCBI Taxonomy" id="96644"/>
    <lineage>
        <taxon>Eukaryota</taxon>
        <taxon>Metazoa</taxon>
        <taxon>Ecdysozoa</taxon>
        <taxon>Nematoda</taxon>
        <taxon>Chromadorea</taxon>
        <taxon>Rhabditida</taxon>
        <taxon>Rhabditina</taxon>
        <taxon>Rhabditomorpha</taxon>
        <taxon>Rhabditoidea</taxon>
        <taxon>Rhabditidae</taxon>
        <taxon>Mesorhabditinae</taxon>
        <taxon>Mesorhabditis</taxon>
    </lineage>
</organism>
<dbReference type="PIRSF" id="PIRSF028729">
    <property type="entry name" value="E3_ubiquit_lig_SCF_Skp"/>
    <property type="match status" value="1"/>
</dbReference>
<proteinExistence type="inferred from homology"/>
<evidence type="ECO:0000259" key="3">
    <source>
        <dbReference type="Pfam" id="PF03931"/>
    </source>
</evidence>
<dbReference type="InterPro" id="IPR001232">
    <property type="entry name" value="SKP1-like"/>
</dbReference>
<dbReference type="CDD" id="cd18322">
    <property type="entry name" value="BTB_POZ_SKP1"/>
    <property type="match status" value="1"/>
</dbReference>
<protein>
    <recommendedName>
        <fullName evidence="3">SKP1 component POZ domain-containing protein</fullName>
    </recommendedName>
</protein>
<accession>A0AA36D2M6</accession>
<comment type="caution">
    <text evidence="4">The sequence shown here is derived from an EMBL/GenBank/DDBJ whole genome shotgun (WGS) entry which is preliminary data.</text>
</comment>
<dbReference type="PANTHER" id="PTHR11165">
    <property type="entry name" value="SKP1"/>
    <property type="match status" value="1"/>
</dbReference>